<accession>A0A0G0QK25</accession>
<dbReference type="GO" id="GO:0005694">
    <property type="term" value="C:chromosome"/>
    <property type="evidence" value="ECO:0007669"/>
    <property type="project" value="UniProtKB-SubCell"/>
</dbReference>
<evidence type="ECO:0000313" key="9">
    <source>
        <dbReference type="Proteomes" id="UP000034072"/>
    </source>
</evidence>
<keyword evidence="4" id="KW-0808">Transferase</keyword>
<dbReference type="InterPro" id="IPR050777">
    <property type="entry name" value="SET2_Histone-Lys_MeTrsfase"/>
</dbReference>
<evidence type="ECO:0000256" key="1">
    <source>
        <dbReference type="ARBA" id="ARBA00004286"/>
    </source>
</evidence>
<dbReference type="Gene3D" id="2.170.270.10">
    <property type="entry name" value="SET domain"/>
    <property type="match status" value="1"/>
</dbReference>
<dbReference type="PROSITE" id="PS50280">
    <property type="entry name" value="SET"/>
    <property type="match status" value="1"/>
</dbReference>
<comment type="subcellular location">
    <subcellularLocation>
        <location evidence="1">Chromosome</location>
    </subcellularLocation>
</comment>
<feature type="domain" description="Post-SET" evidence="7">
    <location>
        <begin position="117"/>
        <end position="133"/>
    </location>
</feature>
<sequence>MDSRKVERRPTPIYGFGVFAIEDIEPGEVIGEFLAEIRWSENAASLPVDDFFSGRHAIQFRKHWWRDGRVDGIARYIAHSCNPNCGIVDLFKVVSMKRIKAGEEVTWDYAMTEEEHPPFECKCGSSNCRGVVCGFRPMTLEQKEDFVSRCGGMISDWLLTEYNL</sequence>
<dbReference type="InterPro" id="IPR003616">
    <property type="entry name" value="Post-SET_dom"/>
</dbReference>
<name>A0A0G0QK25_9BACT</name>
<evidence type="ECO:0000256" key="5">
    <source>
        <dbReference type="ARBA" id="ARBA00022691"/>
    </source>
</evidence>
<dbReference type="SUPFAM" id="SSF82199">
    <property type="entry name" value="SET domain"/>
    <property type="match status" value="1"/>
</dbReference>
<gene>
    <name evidence="8" type="ORF">UT75_C0008G0020</name>
</gene>
<dbReference type="EMBL" id="LBXZ01000008">
    <property type="protein sequence ID" value="KKR40498.1"/>
    <property type="molecule type" value="Genomic_DNA"/>
</dbReference>
<evidence type="ECO:0000259" key="7">
    <source>
        <dbReference type="PROSITE" id="PS50868"/>
    </source>
</evidence>
<keyword evidence="3" id="KW-0489">Methyltransferase</keyword>
<dbReference type="InterPro" id="IPR001214">
    <property type="entry name" value="SET_dom"/>
</dbReference>
<evidence type="ECO:0000313" key="8">
    <source>
        <dbReference type="EMBL" id="KKR40498.1"/>
    </source>
</evidence>
<evidence type="ECO:0000256" key="4">
    <source>
        <dbReference type="ARBA" id="ARBA00022679"/>
    </source>
</evidence>
<dbReference type="InterPro" id="IPR046341">
    <property type="entry name" value="SET_dom_sf"/>
</dbReference>
<dbReference type="GO" id="GO:0008168">
    <property type="term" value="F:methyltransferase activity"/>
    <property type="evidence" value="ECO:0007669"/>
    <property type="project" value="UniProtKB-KW"/>
</dbReference>
<dbReference type="PATRIC" id="fig|1619033.3.peg.627"/>
<evidence type="ECO:0008006" key="10">
    <source>
        <dbReference type="Google" id="ProtNLM"/>
    </source>
</evidence>
<proteinExistence type="predicted"/>
<dbReference type="Pfam" id="PF00856">
    <property type="entry name" value="SET"/>
    <property type="match status" value="1"/>
</dbReference>
<dbReference type="GO" id="GO:0032259">
    <property type="term" value="P:methylation"/>
    <property type="evidence" value="ECO:0007669"/>
    <property type="project" value="UniProtKB-KW"/>
</dbReference>
<organism evidence="8 9">
    <name type="scientific">Candidatus Yanofskybacteria bacterium GW2011_GWE2_40_11</name>
    <dbReference type="NCBI Taxonomy" id="1619033"/>
    <lineage>
        <taxon>Bacteria</taxon>
        <taxon>Candidatus Yanofskyibacteriota</taxon>
    </lineage>
</organism>
<dbReference type="PANTHER" id="PTHR22884">
    <property type="entry name" value="SET DOMAIN PROTEINS"/>
    <property type="match status" value="1"/>
</dbReference>
<keyword evidence="5" id="KW-0949">S-adenosyl-L-methionine</keyword>
<evidence type="ECO:0000256" key="3">
    <source>
        <dbReference type="ARBA" id="ARBA00022603"/>
    </source>
</evidence>
<feature type="domain" description="SET" evidence="6">
    <location>
        <begin position="4"/>
        <end position="110"/>
    </location>
</feature>
<evidence type="ECO:0000256" key="2">
    <source>
        <dbReference type="ARBA" id="ARBA00022454"/>
    </source>
</evidence>
<dbReference type="AlphaFoldDB" id="A0A0G0QK25"/>
<reference evidence="8 9" key="1">
    <citation type="journal article" date="2015" name="Nature">
        <title>rRNA introns, odd ribosomes, and small enigmatic genomes across a large radiation of phyla.</title>
        <authorList>
            <person name="Brown C.T."/>
            <person name="Hug L.A."/>
            <person name="Thomas B.C."/>
            <person name="Sharon I."/>
            <person name="Castelle C.J."/>
            <person name="Singh A."/>
            <person name="Wilkins M.J."/>
            <person name="Williams K.H."/>
            <person name="Banfield J.F."/>
        </authorList>
    </citation>
    <scope>NUCLEOTIDE SEQUENCE [LARGE SCALE GENOMIC DNA]</scope>
</reference>
<dbReference type="Proteomes" id="UP000034072">
    <property type="component" value="Unassembled WGS sequence"/>
</dbReference>
<evidence type="ECO:0000259" key="6">
    <source>
        <dbReference type="PROSITE" id="PS50280"/>
    </source>
</evidence>
<comment type="caution">
    <text evidence="8">The sequence shown here is derived from an EMBL/GenBank/DDBJ whole genome shotgun (WGS) entry which is preliminary data.</text>
</comment>
<keyword evidence="2" id="KW-0158">Chromosome</keyword>
<protein>
    <recommendedName>
        <fullName evidence="10">Nuclear protein SET</fullName>
    </recommendedName>
</protein>
<dbReference type="SMART" id="SM00317">
    <property type="entry name" value="SET"/>
    <property type="match status" value="1"/>
</dbReference>
<dbReference type="PROSITE" id="PS50868">
    <property type="entry name" value="POST_SET"/>
    <property type="match status" value="1"/>
</dbReference>